<evidence type="ECO:0000259" key="3">
    <source>
        <dbReference type="Pfam" id="PF08212"/>
    </source>
</evidence>
<proteinExistence type="inferred from homology"/>
<name>A0A846XDV1_9NOCA</name>
<evidence type="ECO:0000256" key="2">
    <source>
        <dbReference type="PIRNR" id="PIRNR036893"/>
    </source>
</evidence>
<feature type="signal peptide" evidence="2">
    <location>
        <begin position="1"/>
        <end position="23"/>
    </location>
</feature>
<comment type="similarity">
    <text evidence="1 2">Belongs to the calycin superfamily. Lipocalin family.</text>
</comment>
<dbReference type="InterPro" id="IPR047202">
    <property type="entry name" value="Lipocalin_Blc-like_dom"/>
</dbReference>
<dbReference type="RefSeq" id="WP_157113015.1">
    <property type="nucleotide sequence ID" value="NZ_JAAXOO010000002.1"/>
</dbReference>
<dbReference type="PANTHER" id="PTHR10612:SF34">
    <property type="entry name" value="APOLIPOPROTEIN D"/>
    <property type="match status" value="1"/>
</dbReference>
<gene>
    <name evidence="4" type="ORF">HGA13_07325</name>
</gene>
<dbReference type="Gene3D" id="2.40.128.20">
    <property type="match status" value="1"/>
</dbReference>
<feature type="chain" id="PRO_5033201954" evidence="2">
    <location>
        <begin position="24"/>
        <end position="199"/>
    </location>
</feature>
<organism evidence="4 5">
    <name type="scientific">Nocardia speluncae</name>
    <dbReference type="NCBI Taxonomy" id="419477"/>
    <lineage>
        <taxon>Bacteria</taxon>
        <taxon>Bacillati</taxon>
        <taxon>Actinomycetota</taxon>
        <taxon>Actinomycetes</taxon>
        <taxon>Mycobacteriales</taxon>
        <taxon>Nocardiaceae</taxon>
        <taxon>Nocardia</taxon>
    </lineage>
</organism>
<evidence type="ECO:0000256" key="1">
    <source>
        <dbReference type="ARBA" id="ARBA00006889"/>
    </source>
</evidence>
<dbReference type="GO" id="GO:0006950">
    <property type="term" value="P:response to stress"/>
    <property type="evidence" value="ECO:0007669"/>
    <property type="project" value="UniProtKB-ARBA"/>
</dbReference>
<sequence length="199" mass="21185">MIWRTVGVIAALSAALGSSTATGSTAPGGRQPLAPVEALDVGRYLGVWNQVAALPQPYNLDCARNTTADYQLIDANNIRVENTCISWSGATNRIIGNARVNDPVTRAQLHVSFPGVPFQNSLDGPTNYIVTFIAEDYSWAIVGDPLRFSGFVLSRSPAVDPARWGEIRAVVADRGYDPCLLLTSPTPGGATDIRPLCTA</sequence>
<dbReference type="CDD" id="cd19438">
    <property type="entry name" value="lipocalin_Blc-like"/>
    <property type="match status" value="1"/>
</dbReference>
<evidence type="ECO:0000313" key="4">
    <source>
        <dbReference type="EMBL" id="NKY32886.1"/>
    </source>
</evidence>
<protein>
    <submittedName>
        <fullName evidence="4">Lipocalin</fullName>
    </submittedName>
</protein>
<keyword evidence="2" id="KW-0732">Signal</keyword>
<dbReference type="SUPFAM" id="SSF50814">
    <property type="entry name" value="Lipocalins"/>
    <property type="match status" value="1"/>
</dbReference>
<dbReference type="Proteomes" id="UP000565715">
    <property type="component" value="Unassembled WGS sequence"/>
</dbReference>
<dbReference type="PIRSF" id="PIRSF036893">
    <property type="entry name" value="Lipocalin_ApoD"/>
    <property type="match status" value="1"/>
</dbReference>
<dbReference type="EMBL" id="JAAXOO010000002">
    <property type="protein sequence ID" value="NKY32886.1"/>
    <property type="molecule type" value="Genomic_DNA"/>
</dbReference>
<accession>A0A846XDV1</accession>
<dbReference type="InterPro" id="IPR012674">
    <property type="entry name" value="Calycin"/>
</dbReference>
<keyword evidence="5" id="KW-1185">Reference proteome</keyword>
<dbReference type="Pfam" id="PF08212">
    <property type="entry name" value="Lipocalin_2"/>
    <property type="match status" value="1"/>
</dbReference>
<dbReference type="InterPro" id="IPR000566">
    <property type="entry name" value="Lipocln_cytosolic_FA-bd_dom"/>
</dbReference>
<evidence type="ECO:0000313" key="5">
    <source>
        <dbReference type="Proteomes" id="UP000565715"/>
    </source>
</evidence>
<reference evidence="4 5" key="1">
    <citation type="submission" date="2020-04" db="EMBL/GenBank/DDBJ databases">
        <title>MicrobeNet Type strains.</title>
        <authorList>
            <person name="Nicholson A.C."/>
        </authorList>
    </citation>
    <scope>NUCLEOTIDE SEQUENCE [LARGE SCALE GENOMIC DNA]</scope>
    <source>
        <strain evidence="4 5">DSM 45078</strain>
    </source>
</reference>
<dbReference type="PANTHER" id="PTHR10612">
    <property type="entry name" value="APOLIPOPROTEIN D"/>
    <property type="match status" value="1"/>
</dbReference>
<dbReference type="AlphaFoldDB" id="A0A846XDV1"/>
<comment type="caution">
    <text evidence="4">The sequence shown here is derived from an EMBL/GenBank/DDBJ whole genome shotgun (WGS) entry which is preliminary data.</text>
</comment>
<dbReference type="InterPro" id="IPR022271">
    <property type="entry name" value="Lipocalin_ApoD"/>
</dbReference>
<feature type="domain" description="Lipocalin/cytosolic fatty-acid binding" evidence="3">
    <location>
        <begin position="39"/>
        <end position="183"/>
    </location>
</feature>